<feature type="compositionally biased region" description="Polar residues" evidence="1">
    <location>
        <begin position="366"/>
        <end position="378"/>
    </location>
</feature>
<feature type="transmembrane region" description="Helical" evidence="2">
    <location>
        <begin position="23"/>
        <end position="41"/>
    </location>
</feature>
<dbReference type="OrthoDB" id="2564696at2759"/>
<dbReference type="AlphaFoldDB" id="A0A9P5XV43"/>
<proteinExistence type="predicted"/>
<evidence type="ECO:0008006" key="5">
    <source>
        <dbReference type="Google" id="ProtNLM"/>
    </source>
</evidence>
<comment type="caution">
    <text evidence="3">The sequence shown here is derived from an EMBL/GenBank/DDBJ whole genome shotgun (WGS) entry which is preliminary data.</text>
</comment>
<protein>
    <recommendedName>
        <fullName evidence="5">Transmembrane protein</fullName>
    </recommendedName>
</protein>
<feature type="compositionally biased region" description="Low complexity" evidence="1">
    <location>
        <begin position="330"/>
        <end position="341"/>
    </location>
</feature>
<feature type="compositionally biased region" description="Polar residues" evidence="1">
    <location>
        <begin position="387"/>
        <end position="396"/>
    </location>
</feature>
<evidence type="ECO:0000256" key="2">
    <source>
        <dbReference type="SAM" id="Phobius"/>
    </source>
</evidence>
<reference evidence="3" key="1">
    <citation type="submission" date="2020-11" db="EMBL/GenBank/DDBJ databases">
        <authorList>
            <consortium name="DOE Joint Genome Institute"/>
            <person name="Ahrendt S."/>
            <person name="Riley R."/>
            <person name="Andreopoulos W."/>
            <person name="Labutti K."/>
            <person name="Pangilinan J."/>
            <person name="Ruiz-Duenas F.J."/>
            <person name="Barrasa J.M."/>
            <person name="Sanchez-Garcia M."/>
            <person name="Camarero S."/>
            <person name="Miyauchi S."/>
            <person name="Serrano A."/>
            <person name="Linde D."/>
            <person name="Babiker R."/>
            <person name="Drula E."/>
            <person name="Ayuso-Fernandez I."/>
            <person name="Pacheco R."/>
            <person name="Padilla G."/>
            <person name="Ferreira P."/>
            <person name="Barriuso J."/>
            <person name="Kellner H."/>
            <person name="Castanera R."/>
            <person name="Alfaro M."/>
            <person name="Ramirez L."/>
            <person name="Pisabarro A.G."/>
            <person name="Kuo A."/>
            <person name="Tritt A."/>
            <person name="Lipzen A."/>
            <person name="He G."/>
            <person name="Yan M."/>
            <person name="Ng V."/>
            <person name="Cullen D."/>
            <person name="Martin F."/>
            <person name="Rosso M.-N."/>
            <person name="Henrissat B."/>
            <person name="Hibbett D."/>
            <person name="Martinez A.T."/>
            <person name="Grigoriev I.V."/>
        </authorList>
    </citation>
    <scope>NUCLEOTIDE SEQUENCE</scope>
    <source>
        <strain evidence="3">CBS 247.69</strain>
    </source>
</reference>
<feature type="transmembrane region" description="Helical" evidence="2">
    <location>
        <begin position="48"/>
        <end position="65"/>
    </location>
</feature>
<evidence type="ECO:0000313" key="3">
    <source>
        <dbReference type="EMBL" id="KAF9456266.1"/>
    </source>
</evidence>
<sequence>MSNSLPAFSLSDDSSIEAVLTDIPFFCVGLMAFGVLTFVLFMKRIDLIAIYLYISSFIAFVAAVLDLSQTLVLGKNGSLGPVTASGLTIAREVGLALSVGFLYVFLWCLVAQCPRGEQPTSFIDIKGKSDYTDYTHSASWTRWGLLGLLLKWGLLGLSLSIPVLQIVWRVSVPDSQFGTTYISEATIEVVVSALFILKLFLNIFLSPLIPWWLPIQMNVAPTIALLISGGLGIGNLSSFAFSESILGRFLRAVEVYILILFVLIVAFHNPPLSRTFPDSLNLKELQSNTAWEKPNGLTFTLGPQSLHRMVPTPGPRPTVVNKGDTAIQSSMRSRLSSSAPSHDSRRIESGGRPYTPGLDVAYDHASSLQSDTETSSMQGGDVGTSFAAATTDTSNIPKLDGDQVSITERPFTAFSIPSYYAMAQDFSTTIRMPAPISAHETDSPVYGLNGIMNRARAVDVLQSRRDSSMSTFDALLRQQTELDKSIVALRLFSSGDAPAMVAWEEAHTPVPGILLAKTENSTSKARSASVSTLSYLGRKPDSASNRSEFSLSFFPEPPVAYADPPTPTNKRNRFTQTLQVDAPNRGLSLIKVPKQETSSPPVSFLPFEQNGRSDSAVTQYDVTSFIGDLSIPITSGAALPSSNPTNGTILNEVEFEDVLPHTATFPNTGIDTTGLQRRALESSIPTVKSPELIKPITFISSVAAGPLETSQSSRREPSNVLRPLLLGTPSPTTPLILPSSTKVPMGPRRKNRGLPSNPRRPVISGPLIPSQDRMGSDVPGAFERPRPPPWRFVAQK</sequence>
<dbReference type="EMBL" id="MU150441">
    <property type="protein sequence ID" value="KAF9456266.1"/>
    <property type="molecule type" value="Genomic_DNA"/>
</dbReference>
<dbReference type="Proteomes" id="UP000807353">
    <property type="component" value="Unassembled WGS sequence"/>
</dbReference>
<keyword evidence="4" id="KW-1185">Reference proteome</keyword>
<keyword evidence="2" id="KW-0472">Membrane</keyword>
<feature type="transmembrane region" description="Helical" evidence="2">
    <location>
        <begin position="219"/>
        <end position="242"/>
    </location>
</feature>
<evidence type="ECO:0000256" key="1">
    <source>
        <dbReference type="SAM" id="MobiDB-lite"/>
    </source>
</evidence>
<feature type="transmembrane region" description="Helical" evidence="2">
    <location>
        <begin position="249"/>
        <end position="267"/>
    </location>
</feature>
<keyword evidence="2" id="KW-0812">Transmembrane</keyword>
<evidence type="ECO:0000313" key="4">
    <source>
        <dbReference type="Proteomes" id="UP000807353"/>
    </source>
</evidence>
<feature type="region of interest" description="Disordered" evidence="1">
    <location>
        <begin position="330"/>
        <end position="401"/>
    </location>
</feature>
<feature type="compositionally biased region" description="Low complexity" evidence="1">
    <location>
        <begin position="723"/>
        <end position="741"/>
    </location>
</feature>
<organism evidence="3 4">
    <name type="scientific">Collybia nuda</name>
    <dbReference type="NCBI Taxonomy" id="64659"/>
    <lineage>
        <taxon>Eukaryota</taxon>
        <taxon>Fungi</taxon>
        <taxon>Dikarya</taxon>
        <taxon>Basidiomycota</taxon>
        <taxon>Agaricomycotina</taxon>
        <taxon>Agaricomycetes</taxon>
        <taxon>Agaricomycetidae</taxon>
        <taxon>Agaricales</taxon>
        <taxon>Tricholomatineae</taxon>
        <taxon>Clitocybaceae</taxon>
        <taxon>Collybia</taxon>
    </lineage>
</organism>
<keyword evidence="2" id="KW-1133">Transmembrane helix</keyword>
<accession>A0A9P5XV43</accession>
<feature type="transmembrane region" description="Helical" evidence="2">
    <location>
        <begin position="189"/>
        <end position="213"/>
    </location>
</feature>
<gene>
    <name evidence="3" type="ORF">BDZ94DRAFT_1276115</name>
</gene>
<feature type="region of interest" description="Disordered" evidence="1">
    <location>
        <begin position="706"/>
        <end position="796"/>
    </location>
</feature>
<name>A0A9P5XV43_9AGAR</name>